<feature type="region of interest" description="Disordered" evidence="1">
    <location>
        <begin position="1"/>
        <end position="20"/>
    </location>
</feature>
<accession>A0A078B3S6</accession>
<reference evidence="2 3" key="1">
    <citation type="submission" date="2014-06" db="EMBL/GenBank/DDBJ databases">
        <authorList>
            <person name="Swart Estienne"/>
        </authorList>
    </citation>
    <scope>NUCLEOTIDE SEQUENCE [LARGE SCALE GENOMIC DNA]</scope>
    <source>
        <strain evidence="2 3">130c</strain>
    </source>
</reference>
<name>A0A078B3S6_STYLE</name>
<sequence length="295" mass="34666">MDVKYKKIENQTEPEQDEDLLQSKDREFDELISTYQVICQDPKLSKSRQFQQALKVCEEQILILRSRKLSYVERLQSMISDLRIDTQDVQTDDENQINDKNTRSSLKYQFDLYQDQILQIDLLFGFKRSKVVDTQISRQYLESLLQIKEGIRFICDEDTISEKVLEQIFQSQYSKILIMIKTDKNYRYAIHQTSSIVRLISITHQTIHDLKSEMQFEDNNLLSSQIKTSDQQSLLIQVGLFKDVKIYKDLASKIHEAALGMCFENSGKANNLSDYEYLGGDQQFAIENIEVYQLY</sequence>
<gene>
    <name evidence="2" type="primary">Contig2018.g2177</name>
    <name evidence="2" type="ORF">STYLEM_18264</name>
</gene>
<dbReference type="InParanoid" id="A0A078B3S6"/>
<evidence type="ECO:0000313" key="2">
    <source>
        <dbReference type="EMBL" id="CDW89134.1"/>
    </source>
</evidence>
<evidence type="ECO:0000256" key="1">
    <source>
        <dbReference type="SAM" id="MobiDB-lite"/>
    </source>
</evidence>
<dbReference type="Proteomes" id="UP000039865">
    <property type="component" value="Unassembled WGS sequence"/>
</dbReference>
<dbReference type="AlphaFoldDB" id="A0A078B3S6"/>
<proteinExistence type="predicted"/>
<evidence type="ECO:0000313" key="3">
    <source>
        <dbReference type="Proteomes" id="UP000039865"/>
    </source>
</evidence>
<protein>
    <submittedName>
        <fullName evidence="2">Uncharacterized protein</fullName>
    </submittedName>
</protein>
<keyword evidence="3" id="KW-1185">Reference proteome</keyword>
<feature type="compositionally biased region" description="Basic and acidic residues" evidence="1">
    <location>
        <begin position="1"/>
        <end position="10"/>
    </location>
</feature>
<dbReference type="EMBL" id="CCKQ01017270">
    <property type="protein sequence ID" value="CDW89134.1"/>
    <property type="molecule type" value="Genomic_DNA"/>
</dbReference>
<organism evidence="2 3">
    <name type="scientific">Stylonychia lemnae</name>
    <name type="common">Ciliate</name>
    <dbReference type="NCBI Taxonomy" id="5949"/>
    <lineage>
        <taxon>Eukaryota</taxon>
        <taxon>Sar</taxon>
        <taxon>Alveolata</taxon>
        <taxon>Ciliophora</taxon>
        <taxon>Intramacronucleata</taxon>
        <taxon>Spirotrichea</taxon>
        <taxon>Stichotrichia</taxon>
        <taxon>Sporadotrichida</taxon>
        <taxon>Oxytrichidae</taxon>
        <taxon>Stylonychinae</taxon>
        <taxon>Stylonychia</taxon>
    </lineage>
</organism>